<feature type="compositionally biased region" description="Polar residues" evidence="1">
    <location>
        <begin position="88"/>
        <end position="99"/>
    </location>
</feature>
<dbReference type="EMBL" id="CAKMRJ010005523">
    <property type="protein sequence ID" value="CAH1444654.1"/>
    <property type="molecule type" value="Genomic_DNA"/>
</dbReference>
<reference evidence="2 3" key="1">
    <citation type="submission" date="2022-01" db="EMBL/GenBank/DDBJ databases">
        <authorList>
            <person name="Xiong W."/>
            <person name="Schranz E."/>
        </authorList>
    </citation>
    <scope>NUCLEOTIDE SEQUENCE [LARGE SCALE GENOMIC DNA]</scope>
</reference>
<protein>
    <submittedName>
        <fullName evidence="2">Uncharacterized protein</fullName>
    </submittedName>
</protein>
<name>A0AAU9P3M8_9ASTR</name>
<evidence type="ECO:0000313" key="3">
    <source>
        <dbReference type="Proteomes" id="UP001157418"/>
    </source>
</evidence>
<comment type="caution">
    <text evidence="2">The sequence shown here is derived from an EMBL/GenBank/DDBJ whole genome shotgun (WGS) entry which is preliminary data.</text>
</comment>
<gene>
    <name evidence="2" type="ORF">LVIROSA_LOCUS30468</name>
</gene>
<accession>A0AAU9P3M8</accession>
<organism evidence="2 3">
    <name type="scientific">Lactuca virosa</name>
    <dbReference type="NCBI Taxonomy" id="75947"/>
    <lineage>
        <taxon>Eukaryota</taxon>
        <taxon>Viridiplantae</taxon>
        <taxon>Streptophyta</taxon>
        <taxon>Embryophyta</taxon>
        <taxon>Tracheophyta</taxon>
        <taxon>Spermatophyta</taxon>
        <taxon>Magnoliopsida</taxon>
        <taxon>eudicotyledons</taxon>
        <taxon>Gunneridae</taxon>
        <taxon>Pentapetalae</taxon>
        <taxon>asterids</taxon>
        <taxon>campanulids</taxon>
        <taxon>Asterales</taxon>
        <taxon>Asteraceae</taxon>
        <taxon>Cichorioideae</taxon>
        <taxon>Cichorieae</taxon>
        <taxon>Lactucinae</taxon>
        <taxon>Lactuca</taxon>
    </lineage>
</organism>
<evidence type="ECO:0000313" key="2">
    <source>
        <dbReference type="EMBL" id="CAH1444654.1"/>
    </source>
</evidence>
<evidence type="ECO:0000256" key="1">
    <source>
        <dbReference type="SAM" id="MobiDB-lite"/>
    </source>
</evidence>
<proteinExistence type="predicted"/>
<keyword evidence="3" id="KW-1185">Reference proteome</keyword>
<dbReference type="AlphaFoldDB" id="A0AAU9P3M8"/>
<feature type="compositionally biased region" description="Basic residues" evidence="1">
    <location>
        <begin position="75"/>
        <end position="87"/>
    </location>
</feature>
<dbReference type="Proteomes" id="UP001157418">
    <property type="component" value="Unassembled WGS sequence"/>
</dbReference>
<sequence length="147" mass="16350">MVIPRNHPSFLNLKNKKNHLPISGCVFIKQALKMEEPPYSQQTKFGAIINSAAPSTTITTATNSTPLSTVQPPSSRRRCKGVKRKGSHINNNNTLSPPRSSSNLKYVVELLGCSDCEWRRRMFNIVYVGDVERGSGVYCLERSSVIV</sequence>
<feature type="region of interest" description="Disordered" evidence="1">
    <location>
        <begin position="65"/>
        <end position="99"/>
    </location>
</feature>